<feature type="region of interest" description="Disordered" evidence="1">
    <location>
        <begin position="1"/>
        <end position="24"/>
    </location>
</feature>
<protein>
    <submittedName>
        <fullName evidence="2">Uncharacterized protein</fullName>
    </submittedName>
</protein>
<reference evidence="2" key="1">
    <citation type="submission" date="2022-12" db="EMBL/GenBank/DDBJ databases">
        <authorList>
            <person name="Alioto T."/>
            <person name="Alioto T."/>
            <person name="Gomez Garrido J."/>
        </authorList>
    </citation>
    <scope>NUCLEOTIDE SEQUENCE</scope>
</reference>
<gene>
    <name evidence="2" type="ORF">PODLI_1B008592</name>
</gene>
<dbReference type="Proteomes" id="UP001178461">
    <property type="component" value="Chromosome 1"/>
</dbReference>
<evidence type="ECO:0000256" key="1">
    <source>
        <dbReference type="SAM" id="MobiDB-lite"/>
    </source>
</evidence>
<dbReference type="EMBL" id="OX395126">
    <property type="protein sequence ID" value="CAI5764097.1"/>
    <property type="molecule type" value="Genomic_DNA"/>
</dbReference>
<evidence type="ECO:0000313" key="2">
    <source>
        <dbReference type="EMBL" id="CAI5764097.1"/>
    </source>
</evidence>
<dbReference type="AlphaFoldDB" id="A0AA35JS42"/>
<proteinExistence type="predicted"/>
<organism evidence="2 3">
    <name type="scientific">Podarcis lilfordi</name>
    <name type="common">Lilford's wall lizard</name>
    <dbReference type="NCBI Taxonomy" id="74358"/>
    <lineage>
        <taxon>Eukaryota</taxon>
        <taxon>Metazoa</taxon>
        <taxon>Chordata</taxon>
        <taxon>Craniata</taxon>
        <taxon>Vertebrata</taxon>
        <taxon>Euteleostomi</taxon>
        <taxon>Lepidosauria</taxon>
        <taxon>Squamata</taxon>
        <taxon>Bifurcata</taxon>
        <taxon>Unidentata</taxon>
        <taxon>Episquamata</taxon>
        <taxon>Laterata</taxon>
        <taxon>Lacertibaenia</taxon>
        <taxon>Lacertidae</taxon>
        <taxon>Podarcis</taxon>
    </lineage>
</organism>
<accession>A0AA35JS42</accession>
<sequence>MFSSQSGEPALSTPRQKDGTFWEGKQLDEGSQRAILAAVAAASSSRTFDNWRGEGRLCLLFKGGDSSDKEPRKKESKESDLLGRRRRLLLPSPFSNW</sequence>
<evidence type="ECO:0000313" key="3">
    <source>
        <dbReference type="Proteomes" id="UP001178461"/>
    </source>
</evidence>
<keyword evidence="3" id="KW-1185">Reference proteome</keyword>
<feature type="compositionally biased region" description="Basic and acidic residues" evidence="1">
    <location>
        <begin position="15"/>
        <end position="24"/>
    </location>
</feature>
<name>A0AA35JS42_9SAUR</name>